<name>A0A382NZD8_9ZZZZ</name>
<proteinExistence type="predicted"/>
<dbReference type="Pfam" id="PF07021">
    <property type="entry name" value="MetW"/>
    <property type="match status" value="1"/>
</dbReference>
<feature type="non-terminal residue" evidence="1">
    <location>
        <position position="90"/>
    </location>
</feature>
<gene>
    <name evidence="1" type="ORF">METZ01_LOCUS318711</name>
</gene>
<reference evidence="1" key="1">
    <citation type="submission" date="2018-05" db="EMBL/GenBank/DDBJ databases">
        <authorList>
            <person name="Lanie J.A."/>
            <person name="Ng W.-L."/>
            <person name="Kazmierczak K.M."/>
            <person name="Andrzejewski T.M."/>
            <person name="Davidsen T.M."/>
            <person name="Wayne K.J."/>
            <person name="Tettelin H."/>
            <person name="Glass J.I."/>
            <person name="Rusch D."/>
            <person name="Podicherti R."/>
            <person name="Tsui H.-C.T."/>
            <person name="Winkler M.E."/>
        </authorList>
    </citation>
    <scope>NUCLEOTIDE SEQUENCE</scope>
</reference>
<dbReference type="SUPFAM" id="SSF53335">
    <property type="entry name" value="S-adenosyl-L-methionine-dependent methyltransferases"/>
    <property type="match status" value="1"/>
</dbReference>
<dbReference type="CDD" id="cd02440">
    <property type="entry name" value="AdoMet_MTases"/>
    <property type="match status" value="1"/>
</dbReference>
<dbReference type="InterPro" id="IPR010743">
    <property type="entry name" value="Methionine_synth_MetW"/>
</dbReference>
<dbReference type="Gene3D" id="3.40.50.150">
    <property type="entry name" value="Vaccinia Virus protein VP39"/>
    <property type="match status" value="1"/>
</dbReference>
<dbReference type="EMBL" id="UINC01103454">
    <property type="protein sequence ID" value="SVC65857.1"/>
    <property type="molecule type" value="Genomic_DNA"/>
</dbReference>
<sequence length="90" mass="9599">MEDKLIAVERTTEGIRVDLQLIASLIKPGSRVLDVGCGDGSLLRYLVERRDVDGRGLEISRAGVQSCLRQGLSVVQGDAEADLGNYPSGA</sequence>
<evidence type="ECO:0000313" key="1">
    <source>
        <dbReference type="EMBL" id="SVC65857.1"/>
    </source>
</evidence>
<protein>
    <recommendedName>
        <fullName evidence="2">Methyltransferase domain-containing protein</fullName>
    </recommendedName>
</protein>
<accession>A0A382NZD8</accession>
<dbReference type="AlphaFoldDB" id="A0A382NZD8"/>
<organism evidence="1">
    <name type="scientific">marine metagenome</name>
    <dbReference type="NCBI Taxonomy" id="408172"/>
    <lineage>
        <taxon>unclassified sequences</taxon>
        <taxon>metagenomes</taxon>
        <taxon>ecological metagenomes</taxon>
    </lineage>
</organism>
<dbReference type="InterPro" id="IPR029063">
    <property type="entry name" value="SAM-dependent_MTases_sf"/>
</dbReference>
<evidence type="ECO:0008006" key="2">
    <source>
        <dbReference type="Google" id="ProtNLM"/>
    </source>
</evidence>